<dbReference type="Pfam" id="PF09586">
    <property type="entry name" value="YfhO"/>
    <property type="match status" value="1"/>
</dbReference>
<feature type="transmembrane region" description="Helical" evidence="1">
    <location>
        <begin position="306"/>
        <end position="324"/>
    </location>
</feature>
<reference evidence="2 3" key="1">
    <citation type="submission" date="2020-07" db="EMBL/GenBank/DDBJ databases">
        <title>Thermoactinomyces phylogeny.</title>
        <authorList>
            <person name="Dunlap C."/>
        </authorList>
    </citation>
    <scope>NUCLEOTIDE SEQUENCE [LARGE SCALE GENOMIC DNA]</scope>
    <source>
        <strain evidence="2 3">AMNI-1</strain>
    </source>
</reference>
<feature type="transmembrane region" description="Helical" evidence="1">
    <location>
        <begin position="365"/>
        <end position="381"/>
    </location>
</feature>
<evidence type="ECO:0000313" key="2">
    <source>
        <dbReference type="EMBL" id="MBA4603920.1"/>
    </source>
</evidence>
<feature type="transmembrane region" description="Helical" evidence="1">
    <location>
        <begin position="7"/>
        <end position="26"/>
    </location>
</feature>
<accession>A0A7W2ATM8</accession>
<dbReference type="RefSeq" id="WP_181742391.1">
    <property type="nucleotide sequence ID" value="NZ_JACEOL010000091.1"/>
</dbReference>
<dbReference type="EMBL" id="JACEOL010000091">
    <property type="protein sequence ID" value="MBA4603920.1"/>
    <property type="molecule type" value="Genomic_DNA"/>
</dbReference>
<feature type="transmembrane region" description="Helical" evidence="1">
    <location>
        <begin position="102"/>
        <end position="123"/>
    </location>
</feature>
<evidence type="ECO:0000256" key="1">
    <source>
        <dbReference type="SAM" id="Phobius"/>
    </source>
</evidence>
<dbReference type="AlphaFoldDB" id="A0A7W2ATM8"/>
<keyword evidence="1" id="KW-1133">Transmembrane helix</keyword>
<feature type="transmembrane region" description="Helical" evidence="1">
    <location>
        <begin position="46"/>
        <end position="67"/>
    </location>
</feature>
<protein>
    <submittedName>
        <fullName evidence="2">YfhO family protein</fullName>
    </submittedName>
</protein>
<organism evidence="2 3">
    <name type="scientific">Thermoactinomyces mirandus</name>
    <dbReference type="NCBI Taxonomy" id="2756294"/>
    <lineage>
        <taxon>Bacteria</taxon>
        <taxon>Bacillati</taxon>
        <taxon>Bacillota</taxon>
        <taxon>Bacilli</taxon>
        <taxon>Bacillales</taxon>
        <taxon>Thermoactinomycetaceae</taxon>
        <taxon>Thermoactinomyces</taxon>
    </lineage>
</organism>
<sequence>MKLMKKYWDLPAVAASILLVAVFIFARLFTSDFYFISKLGDTKEQYIHFFNLFYDLVHSGGFPFWSWSYGMGGSFWNDFGYYMLGDFFVWPLLLFPKNWFPTLFLPMNILKLIVMGLGIYLLLKEFGVRKRFAFLGAMVYPFAGFNIEHFYTHYFFLNAAAIFPFILLGYERLLKEKSSAVFVISIFLGSISNFYFMFMMSLGLLLYAFFRFFAQEVQPVSLKNFINFHSQVLLRYFIGFGIAMVFFLPSVFSFLSSNSYARSGPPIEGIMGLEEVPSFIMLKGGLHYIGLLLFPLLLINGKKMRVYGWLGLTLWIIMQIPRLTSVFGGFSNPEELRGFFIFNSIWTMLAILALDRIDIRKPKNIVVLIVSLLFICNANYPDLGKKMTALIPLTCLCFFLYGHVQKKWLKSVFFAGLAISLIGYSFLGGKQFVNEVLNVSYKTTPRAEKLARGVWQRLPLLGKEEYQQLYNNSKVNKTIAELKKQDPSFHRIWLDAAISMKNSAMSYGYHGFSVYHSLVPWKQQEFEMDLLAISGFRGLSLIRGFNNNLYLSTLMANKYLVAESKNGENAELFGYQPIFHKNGYSVYRNDNFVPLGFVYDRSIAYSQFLKIPVPYRDRLLFEYAVVPDSETGSSSKPSFASLGLKQIGKLKEVTYSKGIKVLQTDQGIILESKEPFEIRIPLAQHQAGELSVFVDFLPYTPNGGITMTASNGEAEVKFEKNMCNNKYRNVQYSYKTTVNQVLYRFGREEQDTKMITLTIYPGKFLIKNMGVYLDSLASYEKIVDDHQTKGLKTTEITNNRVKGTVSAKNGGTLFLSIPYSSGWKAFVDGKEVETFPVHHAFTGLKVGSGVHEIELRFTPPGFVAGLVVSGISLVIWAFLACRRRKRARVCSAETFYK</sequence>
<feature type="transmembrane region" description="Helical" evidence="1">
    <location>
        <begin position="411"/>
        <end position="427"/>
    </location>
</feature>
<name>A0A7W2ATM8_9BACL</name>
<feature type="transmembrane region" description="Helical" evidence="1">
    <location>
        <begin position="336"/>
        <end position="353"/>
    </location>
</feature>
<proteinExistence type="predicted"/>
<dbReference type="InterPro" id="IPR018580">
    <property type="entry name" value="Uncharacterised_YfhO"/>
</dbReference>
<feature type="transmembrane region" description="Helical" evidence="1">
    <location>
        <begin position="182"/>
        <end position="213"/>
    </location>
</feature>
<gene>
    <name evidence="2" type="ORF">H2C83_16860</name>
</gene>
<evidence type="ECO:0000313" key="3">
    <source>
        <dbReference type="Proteomes" id="UP000538292"/>
    </source>
</evidence>
<feature type="transmembrane region" description="Helical" evidence="1">
    <location>
        <begin position="276"/>
        <end position="299"/>
    </location>
</feature>
<keyword evidence="1" id="KW-0472">Membrane</keyword>
<dbReference type="PANTHER" id="PTHR38454:SF1">
    <property type="entry name" value="INTEGRAL MEMBRANE PROTEIN"/>
    <property type="match status" value="1"/>
</dbReference>
<feature type="transmembrane region" description="Helical" evidence="1">
    <location>
        <begin position="233"/>
        <end position="256"/>
    </location>
</feature>
<keyword evidence="3" id="KW-1185">Reference proteome</keyword>
<feature type="transmembrane region" description="Helical" evidence="1">
    <location>
        <begin position="861"/>
        <end position="879"/>
    </location>
</feature>
<comment type="caution">
    <text evidence="2">The sequence shown here is derived from an EMBL/GenBank/DDBJ whole genome shotgun (WGS) entry which is preliminary data.</text>
</comment>
<keyword evidence="1" id="KW-0812">Transmembrane</keyword>
<feature type="transmembrane region" description="Helical" evidence="1">
    <location>
        <begin position="150"/>
        <end position="170"/>
    </location>
</feature>
<dbReference type="Proteomes" id="UP000538292">
    <property type="component" value="Unassembled WGS sequence"/>
</dbReference>
<feature type="transmembrane region" description="Helical" evidence="1">
    <location>
        <begin position="387"/>
        <end position="404"/>
    </location>
</feature>
<dbReference type="PANTHER" id="PTHR38454">
    <property type="entry name" value="INTEGRAL MEMBRANE PROTEIN-RELATED"/>
    <property type="match status" value="1"/>
</dbReference>